<dbReference type="NCBIfam" id="TIGR00732">
    <property type="entry name" value="dprA"/>
    <property type="match status" value="1"/>
</dbReference>
<protein>
    <submittedName>
        <fullName evidence="3">DNA processing protein</fullName>
    </submittedName>
</protein>
<dbReference type="Gene3D" id="3.40.50.450">
    <property type="match status" value="1"/>
</dbReference>
<dbReference type="PANTHER" id="PTHR43022">
    <property type="entry name" value="PROTEIN SMF"/>
    <property type="match status" value="1"/>
</dbReference>
<evidence type="ECO:0000313" key="4">
    <source>
        <dbReference type="Proteomes" id="UP000198618"/>
    </source>
</evidence>
<dbReference type="AlphaFoldDB" id="A0A1H9Z015"/>
<keyword evidence="4" id="KW-1185">Reference proteome</keyword>
<dbReference type="InterPro" id="IPR057666">
    <property type="entry name" value="DrpA_SLOG"/>
</dbReference>
<dbReference type="Proteomes" id="UP000198618">
    <property type="component" value="Unassembled WGS sequence"/>
</dbReference>
<gene>
    <name evidence="3" type="ORF">SAMN05216389_10230</name>
</gene>
<evidence type="ECO:0000313" key="3">
    <source>
        <dbReference type="EMBL" id="SES74801.1"/>
    </source>
</evidence>
<sequence length="300" mass="33907">MNSCSQRLMHLHRCRGITRKTIRHILHDDPALSHIYHLTASDIKKRYNIPLEKSTTIVQDLHHDRLYNQVVRDFSHYKVITIVDENYPPMLKTIKDAPLVLYTIGNTSLLNSQPALSVIGTRKPSKEAKGKLNHIVRPLLDDKWVIISGMARGIDSFSHQLSLHCKGKTIAVLGSGFDNIYPQENVGLFQRICEEGLVISEYPPNCPPKPYYFPERNRIISGLSFGTLVIEAMERSGTLITVDQALDQGKEVYAVPGSPLIQQTIGCHKMIQDGAKLVHHANDILEDWENSPEKRMTTIT</sequence>
<evidence type="ECO:0000256" key="1">
    <source>
        <dbReference type="ARBA" id="ARBA00006525"/>
    </source>
</evidence>
<dbReference type="SUPFAM" id="SSF102405">
    <property type="entry name" value="MCP/YpsA-like"/>
    <property type="match status" value="1"/>
</dbReference>
<accession>A0A1H9Z015</accession>
<comment type="similarity">
    <text evidence="1">Belongs to the DprA/Smf family.</text>
</comment>
<feature type="domain" description="Smf/DprA SLOG" evidence="2">
    <location>
        <begin position="78"/>
        <end position="288"/>
    </location>
</feature>
<dbReference type="GO" id="GO:0009294">
    <property type="term" value="P:DNA-mediated transformation"/>
    <property type="evidence" value="ECO:0007669"/>
    <property type="project" value="InterPro"/>
</dbReference>
<dbReference type="Pfam" id="PF02481">
    <property type="entry name" value="DNA_processg_A"/>
    <property type="match status" value="1"/>
</dbReference>
<dbReference type="PANTHER" id="PTHR43022:SF1">
    <property type="entry name" value="PROTEIN SMF"/>
    <property type="match status" value="1"/>
</dbReference>
<evidence type="ECO:0000259" key="2">
    <source>
        <dbReference type="Pfam" id="PF02481"/>
    </source>
</evidence>
<dbReference type="EMBL" id="FOHE01000002">
    <property type="protein sequence ID" value="SES74801.1"/>
    <property type="molecule type" value="Genomic_DNA"/>
</dbReference>
<dbReference type="STRING" id="930131.SAMN05216389_10230"/>
<name>A0A1H9Z015_9BACI</name>
<reference evidence="3 4" key="1">
    <citation type="submission" date="2016-10" db="EMBL/GenBank/DDBJ databases">
        <authorList>
            <person name="de Groot N.N."/>
        </authorList>
    </citation>
    <scope>NUCLEOTIDE SEQUENCE [LARGE SCALE GENOMIC DNA]</scope>
    <source>
        <strain evidence="3 4">IBRC-M 10780</strain>
    </source>
</reference>
<dbReference type="InterPro" id="IPR003488">
    <property type="entry name" value="DprA"/>
</dbReference>
<organism evidence="3 4">
    <name type="scientific">Oceanobacillus limi</name>
    <dbReference type="NCBI Taxonomy" id="930131"/>
    <lineage>
        <taxon>Bacteria</taxon>
        <taxon>Bacillati</taxon>
        <taxon>Bacillota</taxon>
        <taxon>Bacilli</taxon>
        <taxon>Bacillales</taxon>
        <taxon>Bacillaceae</taxon>
        <taxon>Oceanobacillus</taxon>
    </lineage>
</organism>
<proteinExistence type="inferred from homology"/>